<feature type="domain" description="N-(5'phosphoribosyl) anthranilate isomerase (PRAI)" evidence="10">
    <location>
        <begin position="4"/>
        <end position="200"/>
    </location>
</feature>
<evidence type="ECO:0000256" key="1">
    <source>
        <dbReference type="ARBA" id="ARBA00001164"/>
    </source>
</evidence>
<dbReference type="PANTHER" id="PTHR42894">
    <property type="entry name" value="N-(5'-PHOSPHORIBOSYL)ANTHRANILATE ISOMERASE"/>
    <property type="match status" value="1"/>
</dbReference>
<dbReference type="InterPro" id="IPR044643">
    <property type="entry name" value="TrpF_fam"/>
</dbReference>
<evidence type="ECO:0000259" key="10">
    <source>
        <dbReference type="Pfam" id="PF00697"/>
    </source>
</evidence>
<keyword evidence="8 9" id="KW-0413">Isomerase</keyword>
<dbReference type="Gene3D" id="3.20.20.70">
    <property type="entry name" value="Aldolase class I"/>
    <property type="match status" value="1"/>
</dbReference>
<dbReference type="Pfam" id="PF00697">
    <property type="entry name" value="PRAI"/>
    <property type="match status" value="1"/>
</dbReference>
<dbReference type="GO" id="GO:0004640">
    <property type="term" value="F:phosphoribosylanthranilate isomerase activity"/>
    <property type="evidence" value="ECO:0007669"/>
    <property type="project" value="UniProtKB-UniRule"/>
</dbReference>
<dbReference type="UniPathway" id="UPA00035">
    <property type="reaction ID" value="UER00042"/>
</dbReference>
<reference evidence="11 12" key="1">
    <citation type="submission" date="2016-08" db="EMBL/GenBank/DDBJ databases">
        <authorList>
            <person name="Seilhamer J.J."/>
        </authorList>
    </citation>
    <scope>NUCLEOTIDE SEQUENCE [LARGE SCALE GENOMIC DNA]</scope>
    <source>
        <strain evidence="11">M3/6</strain>
    </source>
</reference>
<accession>A0A1R3SU13</accession>
<organism evidence="11 12">
    <name type="scientific">Proteiniphilum saccharofermentans</name>
    <dbReference type="NCBI Taxonomy" id="1642647"/>
    <lineage>
        <taxon>Bacteria</taxon>
        <taxon>Pseudomonadati</taxon>
        <taxon>Bacteroidota</taxon>
        <taxon>Bacteroidia</taxon>
        <taxon>Bacteroidales</taxon>
        <taxon>Dysgonomonadaceae</taxon>
        <taxon>Proteiniphilum</taxon>
    </lineage>
</organism>
<comment type="similarity">
    <text evidence="9">Belongs to the TrpF family.</text>
</comment>
<dbReference type="CDD" id="cd00405">
    <property type="entry name" value="PRAI"/>
    <property type="match status" value="1"/>
</dbReference>
<evidence type="ECO:0000256" key="3">
    <source>
        <dbReference type="ARBA" id="ARBA00012572"/>
    </source>
</evidence>
<dbReference type="AlphaFoldDB" id="A0A1R3SU13"/>
<dbReference type="InterPro" id="IPR011060">
    <property type="entry name" value="RibuloseP-bd_barrel"/>
</dbReference>
<comment type="pathway">
    <text evidence="2 9">Amino-acid biosynthesis; L-tryptophan biosynthesis; L-tryptophan from chorismate: step 3/5.</text>
</comment>
<evidence type="ECO:0000256" key="6">
    <source>
        <dbReference type="ARBA" id="ARBA00022822"/>
    </source>
</evidence>
<keyword evidence="6 9" id="KW-0822">Tryptophan biosynthesis</keyword>
<keyword evidence="5 9" id="KW-0028">Amino-acid biosynthesis</keyword>
<evidence type="ECO:0000256" key="8">
    <source>
        <dbReference type="ARBA" id="ARBA00023235"/>
    </source>
</evidence>
<evidence type="ECO:0000313" key="12">
    <source>
        <dbReference type="Proteomes" id="UP000187464"/>
    </source>
</evidence>
<evidence type="ECO:0000256" key="7">
    <source>
        <dbReference type="ARBA" id="ARBA00023141"/>
    </source>
</evidence>
<dbReference type="InterPro" id="IPR013785">
    <property type="entry name" value="Aldolase_TIM"/>
</dbReference>
<dbReference type="STRING" id="1642647.PSM36_0215"/>
<proteinExistence type="inferred from homology"/>
<keyword evidence="7 9" id="KW-0057">Aromatic amino acid biosynthesis</keyword>
<dbReference type="KEGG" id="psac:PSM36_0215"/>
<protein>
    <recommendedName>
        <fullName evidence="4 9">N-(5'-phosphoribosyl)anthranilate isomerase</fullName>
        <shortName evidence="9">PRAI</shortName>
        <ecNumber evidence="3 9">5.3.1.24</ecNumber>
    </recommendedName>
</protein>
<gene>
    <name evidence="9 11" type="primary">trpF</name>
    <name evidence="11" type="ORF">PSM36_0215</name>
</gene>
<evidence type="ECO:0000256" key="9">
    <source>
        <dbReference type="HAMAP-Rule" id="MF_00135"/>
    </source>
</evidence>
<evidence type="ECO:0000256" key="4">
    <source>
        <dbReference type="ARBA" id="ARBA00022272"/>
    </source>
</evidence>
<evidence type="ECO:0000256" key="2">
    <source>
        <dbReference type="ARBA" id="ARBA00004664"/>
    </source>
</evidence>
<evidence type="ECO:0000313" key="11">
    <source>
        <dbReference type="EMBL" id="SCD19051.1"/>
    </source>
</evidence>
<dbReference type="HAMAP" id="MF_00135">
    <property type="entry name" value="PRAI"/>
    <property type="match status" value="1"/>
</dbReference>
<dbReference type="PANTHER" id="PTHR42894:SF1">
    <property type="entry name" value="N-(5'-PHOSPHORIBOSYL)ANTHRANILATE ISOMERASE"/>
    <property type="match status" value="1"/>
</dbReference>
<dbReference type="GO" id="GO:0000162">
    <property type="term" value="P:L-tryptophan biosynthetic process"/>
    <property type="evidence" value="ECO:0007669"/>
    <property type="project" value="UniProtKB-UniRule"/>
</dbReference>
<keyword evidence="12" id="KW-1185">Reference proteome</keyword>
<dbReference type="RefSeq" id="WP_076928415.1">
    <property type="nucleotide sequence ID" value="NZ_LT605205.1"/>
</dbReference>
<dbReference type="InterPro" id="IPR001240">
    <property type="entry name" value="PRAI_dom"/>
</dbReference>
<dbReference type="EC" id="5.3.1.24" evidence="3 9"/>
<dbReference type="Proteomes" id="UP000187464">
    <property type="component" value="Chromosome I"/>
</dbReference>
<comment type="catalytic activity">
    <reaction evidence="1 9">
        <text>N-(5-phospho-beta-D-ribosyl)anthranilate = 1-(2-carboxyphenylamino)-1-deoxy-D-ribulose 5-phosphate</text>
        <dbReference type="Rhea" id="RHEA:21540"/>
        <dbReference type="ChEBI" id="CHEBI:18277"/>
        <dbReference type="ChEBI" id="CHEBI:58613"/>
        <dbReference type="EC" id="5.3.1.24"/>
    </reaction>
</comment>
<dbReference type="SUPFAM" id="SSF51366">
    <property type="entry name" value="Ribulose-phoshate binding barrel"/>
    <property type="match status" value="1"/>
</dbReference>
<name>A0A1R3SU13_9BACT</name>
<evidence type="ECO:0000256" key="5">
    <source>
        <dbReference type="ARBA" id="ARBA00022605"/>
    </source>
</evidence>
<sequence>MIIKVCGMREEANVREVEQLGADWMGFIFYPKSPRYVGKTLAYLPESVKKVGIFVNEDTDRLLTLAEKNRLDILQLHGDESPELCKALQEKDFLVIKAFGITTEKPFPSELTERYEDCCDYFLFDTHTDLYGGSGRKFGWEILSDYQGGTPFLLSGGISPEDVEEVKRFSHPKCVGIDLNSGFETSPAVKNTQLLQKFISAFR</sequence>
<dbReference type="EMBL" id="LT605205">
    <property type="protein sequence ID" value="SCD19051.1"/>
    <property type="molecule type" value="Genomic_DNA"/>
</dbReference>